<comment type="subcellular location">
    <subcellularLocation>
        <location evidence="1">Cell membrane</location>
        <topology evidence="1">Multi-pass membrane protein</topology>
    </subcellularLocation>
</comment>
<evidence type="ECO:0000256" key="1">
    <source>
        <dbReference type="ARBA" id="ARBA00004651"/>
    </source>
</evidence>
<feature type="domain" description="ABC transporter" evidence="9">
    <location>
        <begin position="356"/>
        <end position="592"/>
    </location>
</feature>
<feature type="transmembrane region" description="Helical" evidence="8">
    <location>
        <begin position="20"/>
        <end position="46"/>
    </location>
</feature>
<dbReference type="GO" id="GO:0016887">
    <property type="term" value="F:ATP hydrolysis activity"/>
    <property type="evidence" value="ECO:0007669"/>
    <property type="project" value="InterPro"/>
</dbReference>
<dbReference type="InterPro" id="IPR039421">
    <property type="entry name" value="Type_1_exporter"/>
</dbReference>
<dbReference type="InterPro" id="IPR011527">
    <property type="entry name" value="ABC1_TM_dom"/>
</dbReference>
<dbReference type="GO" id="GO:0034040">
    <property type="term" value="F:ATPase-coupled lipid transmembrane transporter activity"/>
    <property type="evidence" value="ECO:0007669"/>
    <property type="project" value="TreeGrafter"/>
</dbReference>
<dbReference type="GO" id="GO:0005886">
    <property type="term" value="C:plasma membrane"/>
    <property type="evidence" value="ECO:0007669"/>
    <property type="project" value="UniProtKB-SubCell"/>
</dbReference>
<dbReference type="Pfam" id="PF00005">
    <property type="entry name" value="ABC_tran"/>
    <property type="match status" value="1"/>
</dbReference>
<dbReference type="InterPro" id="IPR027417">
    <property type="entry name" value="P-loop_NTPase"/>
</dbReference>
<evidence type="ECO:0000256" key="2">
    <source>
        <dbReference type="ARBA" id="ARBA00022448"/>
    </source>
</evidence>
<dbReference type="SUPFAM" id="SSF90123">
    <property type="entry name" value="ABC transporter transmembrane region"/>
    <property type="match status" value="1"/>
</dbReference>
<protein>
    <submittedName>
        <fullName evidence="11">ABC transporter ATP-binding protein</fullName>
    </submittedName>
</protein>
<keyword evidence="6 8" id="KW-1133">Transmembrane helix</keyword>
<dbReference type="SUPFAM" id="SSF52540">
    <property type="entry name" value="P-loop containing nucleoside triphosphate hydrolases"/>
    <property type="match status" value="1"/>
</dbReference>
<keyword evidence="4" id="KW-0547">Nucleotide-binding</keyword>
<dbReference type="EMBL" id="VNKI01000008">
    <property type="protein sequence ID" value="TVX79098.1"/>
    <property type="molecule type" value="Genomic_DNA"/>
</dbReference>
<feature type="transmembrane region" description="Helical" evidence="8">
    <location>
        <begin position="145"/>
        <end position="166"/>
    </location>
</feature>
<feature type="transmembrane region" description="Helical" evidence="8">
    <location>
        <begin position="264"/>
        <end position="286"/>
    </location>
</feature>
<dbReference type="SMART" id="SM00382">
    <property type="entry name" value="AAA"/>
    <property type="match status" value="1"/>
</dbReference>
<dbReference type="GO" id="GO:0005737">
    <property type="term" value="C:cytoplasm"/>
    <property type="evidence" value="ECO:0007669"/>
    <property type="project" value="UniProtKB-ARBA"/>
</dbReference>
<dbReference type="PANTHER" id="PTHR24221">
    <property type="entry name" value="ATP-BINDING CASSETTE SUB-FAMILY B"/>
    <property type="match status" value="1"/>
</dbReference>
<feature type="domain" description="ABC transmembrane type-1" evidence="10">
    <location>
        <begin position="23"/>
        <end position="318"/>
    </location>
</feature>
<dbReference type="Proteomes" id="UP000317770">
    <property type="component" value="Unassembled WGS sequence"/>
</dbReference>
<gene>
    <name evidence="11" type="ORF">FQP34_17325</name>
</gene>
<evidence type="ECO:0000256" key="3">
    <source>
        <dbReference type="ARBA" id="ARBA00022692"/>
    </source>
</evidence>
<accession>A0A8B5XW69</accession>
<comment type="caution">
    <text evidence="11">The sequence shown here is derived from an EMBL/GenBank/DDBJ whole genome shotgun (WGS) entry which is preliminary data.</text>
</comment>
<dbReference type="GO" id="GO:0005524">
    <property type="term" value="F:ATP binding"/>
    <property type="evidence" value="ECO:0007669"/>
    <property type="project" value="UniProtKB-KW"/>
</dbReference>
<dbReference type="AlphaFoldDB" id="A0A8B5XW69"/>
<dbReference type="PROSITE" id="PS00211">
    <property type="entry name" value="ABC_TRANSPORTER_1"/>
    <property type="match status" value="1"/>
</dbReference>
<evidence type="ECO:0000256" key="8">
    <source>
        <dbReference type="SAM" id="Phobius"/>
    </source>
</evidence>
<keyword evidence="7 8" id="KW-0472">Membrane</keyword>
<evidence type="ECO:0000256" key="4">
    <source>
        <dbReference type="ARBA" id="ARBA00022741"/>
    </source>
</evidence>
<dbReference type="Pfam" id="PF00664">
    <property type="entry name" value="ABC_membrane"/>
    <property type="match status" value="1"/>
</dbReference>
<dbReference type="InterPro" id="IPR003439">
    <property type="entry name" value="ABC_transporter-like_ATP-bd"/>
</dbReference>
<evidence type="ECO:0000256" key="5">
    <source>
        <dbReference type="ARBA" id="ARBA00022840"/>
    </source>
</evidence>
<evidence type="ECO:0000256" key="6">
    <source>
        <dbReference type="ARBA" id="ARBA00022989"/>
    </source>
</evidence>
<dbReference type="GO" id="GO:0140359">
    <property type="term" value="F:ABC-type transporter activity"/>
    <property type="evidence" value="ECO:0007669"/>
    <property type="project" value="InterPro"/>
</dbReference>
<dbReference type="FunFam" id="3.40.50.300:FF:000604">
    <property type="entry name" value="ABC transporter B family member 28"/>
    <property type="match status" value="1"/>
</dbReference>
<dbReference type="RefSeq" id="WP_144479441.1">
    <property type="nucleotide sequence ID" value="NZ_VNKI01000008.1"/>
</dbReference>
<sequence>MKHLLLFTKRIHDYSGKILYINLICMILIGFLESVGIFLLIPLIGLTGVMDIKTDEVPFISWVNELFLGIPETLSLLLILGVYVILMVGQSVFKRNQTILGVKIQQGFVRKLRDEAYGSLLQVNWGFYLKKRKSDIINIMTNETFNVSAGINLFLQFISSLIFTFIQIGIAFYLSVPMTSFIIAFGFILILSSRKFVKKSQSIGKETFQLTQTYLAGMTDHLNGMKDIKSNSLEESHLNWFLSLSERMEKNRIKLTTLNTTSQMIFKIVSSVLIAIFVFFSIKMFMAQPAQLMLITVIFSRLWPRFTSIQSNLEQIGSTLPSFKALSDLQNECRAARELYESDYKNIKPIEIQQGLDCHNVYFSYDQNESTNALKNINVHIPSNRMTAIVGRSGAGKSTLIDILMGLNHPDRGEVRIDETPLTNDRLLSLRRSISYIPQDPFLFNATIRENLLIIDPAASEKSIWESLEFAAADDFVSKLPQGLDTLIGDRGVRLSGGERQRLVLARAILRKPAILVLDEATSALDTENEAKIQSAIERLKGKMTIIVIAHRLSTIRNADQVLVMDQGEIIQVGEYYQLANEKRGMFSNLLGIQMESSV</sequence>
<dbReference type="PROSITE" id="PS50929">
    <property type="entry name" value="ABC_TM1F"/>
    <property type="match status" value="1"/>
</dbReference>
<dbReference type="PROSITE" id="PS50893">
    <property type="entry name" value="ABC_TRANSPORTER_2"/>
    <property type="match status" value="1"/>
</dbReference>
<evidence type="ECO:0000259" key="10">
    <source>
        <dbReference type="PROSITE" id="PS50929"/>
    </source>
</evidence>
<evidence type="ECO:0000259" key="9">
    <source>
        <dbReference type="PROSITE" id="PS50893"/>
    </source>
</evidence>
<evidence type="ECO:0000256" key="7">
    <source>
        <dbReference type="ARBA" id="ARBA00023136"/>
    </source>
</evidence>
<dbReference type="InterPro" id="IPR036640">
    <property type="entry name" value="ABC1_TM_sf"/>
</dbReference>
<evidence type="ECO:0000313" key="12">
    <source>
        <dbReference type="Proteomes" id="UP000317770"/>
    </source>
</evidence>
<feature type="transmembrane region" description="Helical" evidence="8">
    <location>
        <begin position="172"/>
        <end position="191"/>
    </location>
</feature>
<feature type="transmembrane region" description="Helical" evidence="8">
    <location>
        <begin position="66"/>
        <end position="86"/>
    </location>
</feature>
<dbReference type="InterPro" id="IPR017871">
    <property type="entry name" value="ABC_transporter-like_CS"/>
</dbReference>
<dbReference type="Gene3D" id="1.20.1560.10">
    <property type="entry name" value="ABC transporter type 1, transmembrane domain"/>
    <property type="match status" value="1"/>
</dbReference>
<keyword evidence="5 11" id="KW-0067">ATP-binding</keyword>
<dbReference type="Gene3D" id="3.40.50.300">
    <property type="entry name" value="P-loop containing nucleotide triphosphate hydrolases"/>
    <property type="match status" value="1"/>
</dbReference>
<evidence type="ECO:0000313" key="11">
    <source>
        <dbReference type="EMBL" id="TVX79098.1"/>
    </source>
</evidence>
<organism evidence="11 12">
    <name type="scientific">Peribacillus simplex</name>
    <dbReference type="NCBI Taxonomy" id="1478"/>
    <lineage>
        <taxon>Bacteria</taxon>
        <taxon>Bacillati</taxon>
        <taxon>Bacillota</taxon>
        <taxon>Bacilli</taxon>
        <taxon>Bacillales</taxon>
        <taxon>Bacillaceae</taxon>
        <taxon>Peribacillus</taxon>
    </lineage>
</organism>
<name>A0A8B5XW69_9BACI</name>
<keyword evidence="3 8" id="KW-0812">Transmembrane</keyword>
<keyword evidence="2" id="KW-0813">Transport</keyword>
<dbReference type="InterPro" id="IPR003593">
    <property type="entry name" value="AAA+_ATPase"/>
</dbReference>
<dbReference type="PANTHER" id="PTHR24221:SF654">
    <property type="entry name" value="ATP-BINDING CASSETTE SUB-FAMILY B MEMBER 6"/>
    <property type="match status" value="1"/>
</dbReference>
<proteinExistence type="predicted"/>
<reference evidence="11 12" key="1">
    <citation type="submission" date="2019-07" db="EMBL/GenBank/DDBJ databases">
        <title>Genome assembly of Bacillus simplex strain GGC-P6A.</title>
        <authorList>
            <person name="Jennings M.E."/>
            <person name="Barton H.A."/>
        </authorList>
    </citation>
    <scope>NUCLEOTIDE SEQUENCE [LARGE SCALE GENOMIC DNA]</scope>
    <source>
        <strain evidence="11 12">GGC-P6A</strain>
    </source>
</reference>